<feature type="transmembrane region" description="Helical" evidence="1">
    <location>
        <begin position="53"/>
        <end position="71"/>
    </location>
</feature>
<gene>
    <name evidence="2" type="ORF">GCM10011376_24150</name>
</gene>
<keyword evidence="1" id="KW-1133">Transmembrane helix</keyword>
<proteinExistence type="predicted"/>
<protein>
    <submittedName>
        <fullName evidence="2">Uncharacterized protein</fullName>
    </submittedName>
</protein>
<evidence type="ECO:0000313" key="3">
    <source>
        <dbReference type="Proteomes" id="UP000597341"/>
    </source>
</evidence>
<organism evidence="2 3">
    <name type="scientific">Nocardioides flavus</name>
    <name type="common">ex Wang et al. 2016</name>
    <dbReference type="NCBI Taxonomy" id="2058780"/>
    <lineage>
        <taxon>Bacteria</taxon>
        <taxon>Bacillati</taxon>
        <taxon>Actinomycetota</taxon>
        <taxon>Actinomycetes</taxon>
        <taxon>Propionibacteriales</taxon>
        <taxon>Nocardioidaceae</taxon>
        <taxon>Nocardioides</taxon>
    </lineage>
</organism>
<evidence type="ECO:0000313" key="2">
    <source>
        <dbReference type="EMBL" id="GHE17805.1"/>
    </source>
</evidence>
<evidence type="ECO:0000256" key="1">
    <source>
        <dbReference type="SAM" id="Phobius"/>
    </source>
</evidence>
<comment type="caution">
    <text evidence="2">The sequence shown here is derived from an EMBL/GenBank/DDBJ whole genome shotgun (WGS) entry which is preliminary data.</text>
</comment>
<sequence length="84" mass="8406">MSAAGEVGRALGAAIGAVVVGTTVWLVAVLIGVSADVIGVVFHRPEDYPFSGAWMIGSALLGAVAAGAVLWRAGLMRQADPAES</sequence>
<dbReference type="EMBL" id="BNAD01000006">
    <property type="protein sequence ID" value="GHE17805.1"/>
    <property type="molecule type" value="Genomic_DNA"/>
</dbReference>
<keyword evidence="1" id="KW-0812">Transmembrane</keyword>
<accession>A0ABQ3HPM6</accession>
<name>A0ABQ3HPM6_9ACTN</name>
<keyword evidence="3" id="KW-1185">Reference proteome</keyword>
<feature type="transmembrane region" description="Helical" evidence="1">
    <location>
        <begin position="12"/>
        <end position="33"/>
    </location>
</feature>
<dbReference type="Proteomes" id="UP000597341">
    <property type="component" value="Unassembled WGS sequence"/>
</dbReference>
<dbReference type="RefSeq" id="WP_191279743.1">
    <property type="nucleotide sequence ID" value="NZ_BNAD01000006.1"/>
</dbReference>
<reference evidence="3" key="1">
    <citation type="journal article" date="2019" name="Int. J. Syst. Evol. Microbiol.">
        <title>The Global Catalogue of Microorganisms (GCM) 10K type strain sequencing project: providing services to taxonomists for standard genome sequencing and annotation.</title>
        <authorList>
            <consortium name="The Broad Institute Genomics Platform"/>
            <consortium name="The Broad Institute Genome Sequencing Center for Infectious Disease"/>
            <person name="Wu L."/>
            <person name="Ma J."/>
        </authorList>
    </citation>
    <scope>NUCLEOTIDE SEQUENCE [LARGE SCALE GENOMIC DNA]</scope>
    <source>
        <strain evidence="3">CGMCC 1.12791</strain>
    </source>
</reference>
<keyword evidence="1" id="KW-0472">Membrane</keyword>